<dbReference type="Gene3D" id="3.60.15.10">
    <property type="entry name" value="Ribonuclease Z/Hydroxyacylglutathione hydrolase-like"/>
    <property type="match status" value="1"/>
</dbReference>
<comment type="caution">
    <text evidence="1">The sequence shown here is derived from an EMBL/GenBank/DDBJ whole genome shotgun (WGS) entry which is preliminary data.</text>
</comment>
<dbReference type="OrthoDB" id="169463at2157"/>
<dbReference type="InterPro" id="IPR036866">
    <property type="entry name" value="RibonucZ/Hydroxyglut_hydro"/>
</dbReference>
<evidence type="ECO:0000313" key="2">
    <source>
        <dbReference type="Proteomes" id="UP000011625"/>
    </source>
</evidence>
<gene>
    <name evidence="1" type="ORF">C450_17868</name>
</gene>
<evidence type="ECO:0008006" key="3">
    <source>
        <dbReference type="Google" id="ProtNLM"/>
    </source>
</evidence>
<dbReference type="Proteomes" id="UP000011625">
    <property type="component" value="Unassembled WGS sequence"/>
</dbReference>
<accession>M0MTU7</accession>
<keyword evidence="2" id="KW-1185">Reference proteome</keyword>
<dbReference type="AlphaFoldDB" id="M0MTU7"/>
<evidence type="ECO:0000313" key="1">
    <source>
        <dbReference type="EMBL" id="EMA49157.1"/>
    </source>
</evidence>
<dbReference type="PATRIC" id="fig|1227456.3.peg.3632"/>
<dbReference type="STRING" id="1227456.C450_17868"/>
<name>M0MTU7_9EURY</name>
<protein>
    <recommendedName>
        <fullName evidence="3">Metallo-beta-lactamase domain-containing protein</fullName>
    </recommendedName>
</protein>
<sequence>MPMYARDEPTKCRPIDRWAGGVGWLAHPHEDGRRASHAIGGDDGVWLVDPLDAPGVDDLIESIGEIVGVAVLSDFHARDAAVFAERYGVSVHVPRWLNRATARIDAPIEQFTDEIGDSGFRVRNARPFPGCRESIAYHESNGTLYVPDVLSTELSATVGDERIALFLPGRLFPPRHLFGDLRPERILLGHGTGIFDDATAALIETLDGARRRFPQALVTSGWTQLRAGIAALGD</sequence>
<reference evidence="1 2" key="1">
    <citation type="journal article" date="2014" name="PLoS Genet.">
        <title>Phylogenetically driven sequencing of extremely halophilic archaea reveals strategies for static and dynamic osmo-response.</title>
        <authorList>
            <person name="Becker E.A."/>
            <person name="Seitzer P.M."/>
            <person name="Tritt A."/>
            <person name="Larsen D."/>
            <person name="Krusor M."/>
            <person name="Yao A.I."/>
            <person name="Wu D."/>
            <person name="Madern D."/>
            <person name="Eisen J.A."/>
            <person name="Darling A.E."/>
            <person name="Facciotti M.T."/>
        </authorList>
    </citation>
    <scope>NUCLEOTIDE SEQUENCE [LARGE SCALE GENOMIC DNA]</scope>
    <source>
        <strain evidence="1 2">DSM 8989</strain>
    </source>
</reference>
<proteinExistence type="predicted"/>
<organism evidence="1 2">
    <name type="scientific">Halococcus salifodinae DSM 8989</name>
    <dbReference type="NCBI Taxonomy" id="1227456"/>
    <lineage>
        <taxon>Archaea</taxon>
        <taxon>Methanobacteriati</taxon>
        <taxon>Methanobacteriota</taxon>
        <taxon>Stenosarchaea group</taxon>
        <taxon>Halobacteria</taxon>
        <taxon>Halobacteriales</taxon>
        <taxon>Halococcaceae</taxon>
        <taxon>Halococcus</taxon>
    </lineage>
</organism>
<dbReference type="RefSeq" id="WP_005045642.1">
    <property type="nucleotide sequence ID" value="NZ_AOME01000079.1"/>
</dbReference>
<dbReference type="EMBL" id="AOME01000079">
    <property type="protein sequence ID" value="EMA49157.1"/>
    <property type="molecule type" value="Genomic_DNA"/>
</dbReference>
<dbReference type="SUPFAM" id="SSF56281">
    <property type="entry name" value="Metallo-hydrolase/oxidoreductase"/>
    <property type="match status" value="1"/>
</dbReference>